<protein>
    <submittedName>
        <fullName evidence="1">Uncharacterized protein</fullName>
    </submittedName>
</protein>
<gene>
    <name evidence="1" type="ORF">TTHERM_000304275</name>
</gene>
<proteinExistence type="predicted"/>
<dbReference type="GeneID" id="24438306"/>
<name>W7X9N9_TETTS</name>
<sequence>MGQPSEQQPFYKLETQNSYIKNGQSQDFGGCGGLYIYQSKSNKTELQKINFQNNKAYLTGNDYSFEIEEILIHKIEELNLDLKNPYAIIKTDQFLYQGLTYVVSLSFKINNQIFSDFNQDSSFENILVQIRATTKYQMGVNYKEWKELMFKKEVSIHLYADIANKAKQIMIKHSANPARFINFKNALQIILFCKILIGDQIILQTLIKYINAHLILRAVFQEAELGILYAIKVTSEHNAQIATLMEFTGVKSIQFKETFNVQNATQQNLIQQN</sequence>
<dbReference type="InParanoid" id="W7X9N9"/>
<dbReference type="KEGG" id="tet:TTHERM_000304275"/>
<dbReference type="EMBL" id="GG662608">
    <property type="protein sequence ID" value="EWS73118.1"/>
    <property type="molecule type" value="Genomic_DNA"/>
</dbReference>
<organism evidence="1 2">
    <name type="scientific">Tetrahymena thermophila (strain SB210)</name>
    <dbReference type="NCBI Taxonomy" id="312017"/>
    <lineage>
        <taxon>Eukaryota</taxon>
        <taxon>Sar</taxon>
        <taxon>Alveolata</taxon>
        <taxon>Ciliophora</taxon>
        <taxon>Intramacronucleata</taxon>
        <taxon>Oligohymenophorea</taxon>
        <taxon>Hymenostomatida</taxon>
        <taxon>Tetrahymenina</taxon>
        <taxon>Tetrahymenidae</taxon>
        <taxon>Tetrahymena</taxon>
    </lineage>
</organism>
<evidence type="ECO:0000313" key="2">
    <source>
        <dbReference type="Proteomes" id="UP000009168"/>
    </source>
</evidence>
<dbReference type="RefSeq" id="XP_012654305.1">
    <property type="nucleotide sequence ID" value="XM_012798851.1"/>
</dbReference>
<accession>W7X9N9</accession>
<dbReference type="AlphaFoldDB" id="W7X9N9"/>
<evidence type="ECO:0000313" key="1">
    <source>
        <dbReference type="EMBL" id="EWS73118.1"/>
    </source>
</evidence>
<keyword evidence="2" id="KW-1185">Reference proteome</keyword>
<reference evidence="2" key="1">
    <citation type="journal article" date="2006" name="PLoS Biol.">
        <title>Macronuclear genome sequence of the ciliate Tetrahymena thermophila, a model eukaryote.</title>
        <authorList>
            <person name="Eisen J.A."/>
            <person name="Coyne R.S."/>
            <person name="Wu M."/>
            <person name="Wu D."/>
            <person name="Thiagarajan M."/>
            <person name="Wortman J.R."/>
            <person name="Badger J.H."/>
            <person name="Ren Q."/>
            <person name="Amedeo P."/>
            <person name="Jones K.M."/>
            <person name="Tallon L.J."/>
            <person name="Delcher A.L."/>
            <person name="Salzberg S.L."/>
            <person name="Silva J.C."/>
            <person name="Haas B.J."/>
            <person name="Majoros W.H."/>
            <person name="Farzad M."/>
            <person name="Carlton J.M."/>
            <person name="Smith R.K. Jr."/>
            <person name="Garg J."/>
            <person name="Pearlman R.E."/>
            <person name="Karrer K.M."/>
            <person name="Sun L."/>
            <person name="Manning G."/>
            <person name="Elde N.C."/>
            <person name="Turkewitz A.P."/>
            <person name="Asai D.J."/>
            <person name="Wilkes D.E."/>
            <person name="Wang Y."/>
            <person name="Cai H."/>
            <person name="Collins K."/>
            <person name="Stewart B.A."/>
            <person name="Lee S.R."/>
            <person name="Wilamowska K."/>
            <person name="Weinberg Z."/>
            <person name="Ruzzo W.L."/>
            <person name="Wloga D."/>
            <person name="Gaertig J."/>
            <person name="Frankel J."/>
            <person name="Tsao C.-C."/>
            <person name="Gorovsky M.A."/>
            <person name="Keeling P.J."/>
            <person name="Waller R.F."/>
            <person name="Patron N.J."/>
            <person name="Cherry J.M."/>
            <person name="Stover N.A."/>
            <person name="Krieger C.J."/>
            <person name="del Toro C."/>
            <person name="Ryder H.F."/>
            <person name="Williamson S.C."/>
            <person name="Barbeau R.A."/>
            <person name="Hamilton E.P."/>
            <person name="Orias E."/>
        </authorList>
    </citation>
    <scope>NUCLEOTIDE SEQUENCE [LARGE SCALE GENOMIC DNA]</scope>
    <source>
        <strain evidence="2">SB210</strain>
    </source>
</reference>
<dbReference type="Proteomes" id="UP000009168">
    <property type="component" value="Unassembled WGS sequence"/>
</dbReference>